<evidence type="ECO:0000313" key="8">
    <source>
        <dbReference type="Proteomes" id="UP001161064"/>
    </source>
</evidence>
<evidence type="ECO:0000256" key="1">
    <source>
        <dbReference type="ARBA" id="ARBA00000085"/>
    </source>
</evidence>
<dbReference type="InterPro" id="IPR003594">
    <property type="entry name" value="HATPase_dom"/>
</dbReference>
<comment type="catalytic activity">
    <reaction evidence="1">
        <text>ATP + protein L-histidine = ADP + protein N-phospho-L-histidine.</text>
        <dbReference type="EC" id="2.7.13.3"/>
    </reaction>
</comment>
<dbReference type="Pfam" id="PF02518">
    <property type="entry name" value="HATPase_c"/>
    <property type="match status" value="1"/>
</dbReference>
<dbReference type="EC" id="2.7.13.3" evidence="2"/>
<reference evidence="7" key="1">
    <citation type="submission" date="2021-05" db="EMBL/GenBank/DDBJ databases">
        <authorList>
            <person name="Tanabe Y."/>
        </authorList>
    </citation>
    <scope>NUCLEOTIDE SEQUENCE</scope>
    <source>
        <strain evidence="7">BOTRYCO-1</strain>
    </source>
</reference>
<keyword evidence="4" id="KW-0808">Transferase</keyword>
<evidence type="ECO:0000259" key="6">
    <source>
        <dbReference type="PROSITE" id="PS50109"/>
    </source>
</evidence>
<evidence type="ECO:0000256" key="4">
    <source>
        <dbReference type="ARBA" id="ARBA00022679"/>
    </source>
</evidence>
<proteinExistence type="predicted"/>
<dbReference type="SUPFAM" id="SSF55874">
    <property type="entry name" value="ATPase domain of HSP90 chaperone/DNA topoisomerase II/histidine kinase"/>
    <property type="match status" value="1"/>
</dbReference>
<dbReference type="CDD" id="cd00082">
    <property type="entry name" value="HisKA"/>
    <property type="match status" value="1"/>
</dbReference>
<dbReference type="InterPro" id="IPR036097">
    <property type="entry name" value="HisK_dim/P_sf"/>
</dbReference>
<dbReference type="Gene3D" id="3.30.565.10">
    <property type="entry name" value="Histidine kinase-like ATPase, C-terminal domain"/>
    <property type="match status" value="1"/>
</dbReference>
<comment type="caution">
    <text evidence="7">The sequence shown here is derived from an EMBL/GenBank/DDBJ whole genome shotgun (WGS) entry which is preliminary data.</text>
</comment>
<protein>
    <recommendedName>
        <fullName evidence="2">histidine kinase</fullName>
        <ecNumber evidence="2">2.7.13.3</ecNumber>
    </recommendedName>
</protein>
<evidence type="ECO:0000256" key="3">
    <source>
        <dbReference type="ARBA" id="ARBA00022553"/>
    </source>
</evidence>
<dbReference type="Gene3D" id="3.30.450.20">
    <property type="entry name" value="PAS domain"/>
    <property type="match status" value="2"/>
</dbReference>
<dbReference type="PANTHER" id="PTHR43047:SF72">
    <property type="entry name" value="OSMOSENSING HISTIDINE PROTEIN KINASE SLN1"/>
    <property type="match status" value="1"/>
</dbReference>
<organism evidence="7 8">
    <name type="scientific">Candidatus Phycosocius spiralis</name>
    <dbReference type="NCBI Taxonomy" id="2815099"/>
    <lineage>
        <taxon>Bacteria</taxon>
        <taxon>Pseudomonadati</taxon>
        <taxon>Pseudomonadota</taxon>
        <taxon>Alphaproteobacteria</taxon>
        <taxon>Caulobacterales</taxon>
        <taxon>Caulobacterales incertae sedis</taxon>
        <taxon>Candidatus Phycosocius</taxon>
    </lineage>
</organism>
<dbReference type="PANTHER" id="PTHR43047">
    <property type="entry name" value="TWO-COMPONENT HISTIDINE PROTEIN KINASE"/>
    <property type="match status" value="1"/>
</dbReference>
<dbReference type="InterPro" id="IPR004358">
    <property type="entry name" value="Sig_transdc_His_kin-like_C"/>
</dbReference>
<evidence type="ECO:0000256" key="2">
    <source>
        <dbReference type="ARBA" id="ARBA00012438"/>
    </source>
</evidence>
<dbReference type="InterPro" id="IPR005467">
    <property type="entry name" value="His_kinase_dom"/>
</dbReference>
<keyword evidence="5" id="KW-0418">Kinase</keyword>
<dbReference type="PRINTS" id="PR00344">
    <property type="entry name" value="BCTRLSENSOR"/>
</dbReference>
<dbReference type="SMART" id="SM00388">
    <property type="entry name" value="HisKA"/>
    <property type="match status" value="1"/>
</dbReference>
<keyword evidence="8" id="KW-1185">Reference proteome</keyword>
<dbReference type="Pfam" id="PF12860">
    <property type="entry name" value="PAS_7"/>
    <property type="match status" value="2"/>
</dbReference>
<accession>A0ABQ4PX11</accession>
<dbReference type="SUPFAM" id="SSF47384">
    <property type="entry name" value="Homodimeric domain of signal transducing histidine kinase"/>
    <property type="match status" value="1"/>
</dbReference>
<dbReference type="PROSITE" id="PS50109">
    <property type="entry name" value="HIS_KIN"/>
    <property type="match status" value="1"/>
</dbReference>
<dbReference type="InterPro" id="IPR003661">
    <property type="entry name" value="HisK_dim/P_dom"/>
</dbReference>
<dbReference type="Pfam" id="PF00512">
    <property type="entry name" value="HisKA"/>
    <property type="match status" value="1"/>
</dbReference>
<gene>
    <name evidence="7" type="primary">divL</name>
    <name evidence="7" type="ORF">PsB1_1372</name>
</gene>
<dbReference type="SMART" id="SM00387">
    <property type="entry name" value="HATPase_c"/>
    <property type="match status" value="1"/>
</dbReference>
<feature type="domain" description="Histidine kinase" evidence="6">
    <location>
        <begin position="541"/>
        <end position="753"/>
    </location>
</feature>
<reference evidence="7" key="2">
    <citation type="journal article" date="2023" name="ISME Commun">
        <title>Characterization of a bloom-associated alphaproteobacterial lineage, 'Candidatus Phycosocius': insights into freshwater algal-bacterial interactions.</title>
        <authorList>
            <person name="Tanabe Y."/>
            <person name="Yamaguchi H."/>
            <person name="Yoshida M."/>
            <person name="Kai A."/>
            <person name="Okazaki Y."/>
        </authorList>
    </citation>
    <scope>NUCLEOTIDE SEQUENCE</scope>
    <source>
        <strain evidence="7">BOTRYCO-1</strain>
    </source>
</reference>
<dbReference type="Gene3D" id="1.10.287.130">
    <property type="match status" value="1"/>
</dbReference>
<dbReference type="CDD" id="cd00075">
    <property type="entry name" value="HATPase"/>
    <property type="match status" value="1"/>
</dbReference>
<evidence type="ECO:0000313" key="7">
    <source>
        <dbReference type="EMBL" id="GIU67218.1"/>
    </source>
</evidence>
<keyword evidence="3" id="KW-0597">Phosphoprotein</keyword>
<dbReference type="EMBL" id="BPFZ01000007">
    <property type="protein sequence ID" value="GIU67218.1"/>
    <property type="molecule type" value="Genomic_DNA"/>
</dbReference>
<dbReference type="InterPro" id="IPR036890">
    <property type="entry name" value="HATPase_C_sf"/>
</dbReference>
<name>A0ABQ4PX11_9PROT</name>
<dbReference type="InterPro" id="IPR035965">
    <property type="entry name" value="PAS-like_dom_sf"/>
</dbReference>
<dbReference type="Proteomes" id="UP001161064">
    <property type="component" value="Unassembled WGS sequence"/>
</dbReference>
<sequence length="766" mass="82898">MPLDLSVFLAQWGSDILTAGGAGLVAAYFAFQLGKQRRVPLTTPRASAAIAASGSVALVWPDDDDGAGWGQPEEEADTATRAALVKRLGLSTDPLDTAPSTFDILEALAAASAELGARLNRLRQRGEAFTLSVLGLEVQGKPHGAKAIVWLTPGAPAGDLAGAEQASFPAWRTDSQGALLWANHPYLQAVEAHDLEDARARDCALDRKARKDATLAAKGRSSTSTRPITINGKRRILRISLFPAHDGASGVAFDVTEEIETRDTLAREAKAHEETLNHLTDAVVVFDSTRRLTTHNLAFSRLWGLEDAWLNEGPSHGEWLDRLRQSAKIASARDFAAWKAQELSYYQEPGLIPDQTWTMPDGRILRVARQRQPSGGLLILFEDISDKMGLQARFKTLIEVQRATLDKLGEGVAVFTADGKLSLANSAFARMWGLEQSFLDALPEFDLVVERAILIHRDSAFWNELKARISDPSPQSRQEKQGEFICVDGTSLTWLTRPLPDGATLAAFADVTAARKVEMALRDKAAAFQDADRLKTEFVRNVSYQLRTPLTTIGGYTELLVAGVGGSLTPAQSDYLSAIGSASSHLGKLIENILDLAMIDAGQMSLDLGDVHVREVLEITAEIARTSSGNDQVKILVDCDDNVGVIRADNARIRQILFNLVSNALRFTGKGDTVTMGARRFEGSVRLWVSDTGPGIEINRQASVFEGFADGDRRAGVSLALVKRFVELHGGWVSLASPTPRGVTVSCYLPAEAANQHAAPELDLIS</sequence>
<evidence type="ECO:0000256" key="5">
    <source>
        <dbReference type="ARBA" id="ARBA00022777"/>
    </source>
</evidence>
<dbReference type="SUPFAM" id="SSF55785">
    <property type="entry name" value="PYP-like sensor domain (PAS domain)"/>
    <property type="match status" value="2"/>
</dbReference>